<proteinExistence type="predicted"/>
<evidence type="ECO:0000313" key="1">
    <source>
        <dbReference type="EMBL" id="RLM80469.1"/>
    </source>
</evidence>
<name>A0A3L6QJP7_PANMI</name>
<keyword evidence="2" id="KW-1185">Reference proteome</keyword>
<reference evidence="2" key="1">
    <citation type="journal article" date="2019" name="Nat. Commun.">
        <title>The genome of broomcorn millet.</title>
        <authorList>
            <person name="Zou C."/>
            <person name="Miki D."/>
            <person name="Li D."/>
            <person name="Tang Q."/>
            <person name="Xiao L."/>
            <person name="Rajput S."/>
            <person name="Deng P."/>
            <person name="Jia W."/>
            <person name="Huang R."/>
            <person name="Zhang M."/>
            <person name="Sun Y."/>
            <person name="Hu J."/>
            <person name="Fu X."/>
            <person name="Schnable P.S."/>
            <person name="Li F."/>
            <person name="Zhang H."/>
            <person name="Feng B."/>
            <person name="Zhu X."/>
            <person name="Liu R."/>
            <person name="Schnable J.C."/>
            <person name="Zhu J.-K."/>
            <person name="Zhang H."/>
        </authorList>
    </citation>
    <scope>NUCLEOTIDE SEQUENCE [LARGE SCALE GENOMIC DNA]</scope>
</reference>
<sequence>MHAGLYKVPDRISILLETCNMLYSKVTGSHTVSQPSSSETSSSQGELVQYYLEEFQLHECLHLNESPLMSKLLKSVIRMSLNDVAFQKSSDLSNVPPRFEEYTCDGDNTTIQNTSALNDDGERHEAVCTEVNSTSSDLDEPRTLKCGKASVNLGTTGALELPTKCMNPQSGVIQGSEDSTVIMKLPSG</sequence>
<evidence type="ECO:0000313" key="2">
    <source>
        <dbReference type="Proteomes" id="UP000275267"/>
    </source>
</evidence>
<comment type="caution">
    <text evidence="1">The sequence shown here is derived from an EMBL/GenBank/DDBJ whole genome shotgun (WGS) entry which is preliminary data.</text>
</comment>
<dbReference type="AlphaFoldDB" id="A0A3L6QJP7"/>
<gene>
    <name evidence="1" type="ORF">C2845_PM12G07600</name>
</gene>
<accession>A0A3L6QJP7</accession>
<protein>
    <submittedName>
        <fullName evidence="1">Uncharacterized protein</fullName>
    </submittedName>
</protein>
<organism evidence="1 2">
    <name type="scientific">Panicum miliaceum</name>
    <name type="common">Proso millet</name>
    <name type="synonym">Broomcorn millet</name>
    <dbReference type="NCBI Taxonomy" id="4540"/>
    <lineage>
        <taxon>Eukaryota</taxon>
        <taxon>Viridiplantae</taxon>
        <taxon>Streptophyta</taxon>
        <taxon>Embryophyta</taxon>
        <taxon>Tracheophyta</taxon>
        <taxon>Spermatophyta</taxon>
        <taxon>Magnoliopsida</taxon>
        <taxon>Liliopsida</taxon>
        <taxon>Poales</taxon>
        <taxon>Poaceae</taxon>
        <taxon>PACMAD clade</taxon>
        <taxon>Panicoideae</taxon>
        <taxon>Panicodae</taxon>
        <taxon>Paniceae</taxon>
        <taxon>Panicinae</taxon>
        <taxon>Panicum</taxon>
        <taxon>Panicum sect. Panicum</taxon>
    </lineage>
</organism>
<dbReference type="EMBL" id="PQIB02000012">
    <property type="protein sequence ID" value="RLM80469.1"/>
    <property type="molecule type" value="Genomic_DNA"/>
</dbReference>
<dbReference type="Proteomes" id="UP000275267">
    <property type="component" value="Unassembled WGS sequence"/>
</dbReference>